<evidence type="ECO:0000256" key="7">
    <source>
        <dbReference type="SAM" id="MobiDB-lite"/>
    </source>
</evidence>
<dbReference type="Proteomes" id="UP001469749">
    <property type="component" value="Unassembled WGS sequence"/>
</dbReference>
<keyword evidence="3" id="KW-0560">Oxidoreductase</keyword>
<sequence length="221" mass="24920">MADFPLFINMDGRKVMVIGGGSIALRKIRILIEYGADIRMISSKITDELKLLADKKYIVWTNENLTEHNLDYLAEAFLVICASDDKALNKMAADYCQMRHILVDCANPGEVSDCVFPSVVRRGNMVIGISTSGGVPALTRYLREKIEVLIPEWYGELEIELRQKRRELKMSGLGQSDRKKYLRQWIAKEEKIREEGKGQYENRNEEEPSGHGADGNGGGGH</sequence>
<name>A0ABV1B7B5_9FIRM</name>
<protein>
    <recommendedName>
        <fullName evidence="2">precorrin-2 dehydrogenase</fullName>
        <ecNumber evidence="2">1.3.1.76</ecNumber>
    </recommendedName>
</protein>
<evidence type="ECO:0000256" key="5">
    <source>
        <dbReference type="ARBA" id="ARBA00023244"/>
    </source>
</evidence>
<dbReference type="InterPro" id="IPR036291">
    <property type="entry name" value="NAD(P)-bd_dom_sf"/>
</dbReference>
<evidence type="ECO:0000256" key="1">
    <source>
        <dbReference type="ARBA" id="ARBA00005010"/>
    </source>
</evidence>
<feature type="compositionally biased region" description="Gly residues" evidence="7">
    <location>
        <begin position="212"/>
        <end position="221"/>
    </location>
</feature>
<evidence type="ECO:0000256" key="2">
    <source>
        <dbReference type="ARBA" id="ARBA00012400"/>
    </source>
</evidence>
<feature type="region of interest" description="Disordered" evidence="7">
    <location>
        <begin position="193"/>
        <end position="221"/>
    </location>
</feature>
<evidence type="ECO:0000256" key="3">
    <source>
        <dbReference type="ARBA" id="ARBA00023002"/>
    </source>
</evidence>
<keyword evidence="9" id="KW-1185">Reference proteome</keyword>
<keyword evidence="5" id="KW-0627">Porphyrin biosynthesis</keyword>
<evidence type="ECO:0000256" key="6">
    <source>
        <dbReference type="ARBA" id="ARBA00047561"/>
    </source>
</evidence>
<gene>
    <name evidence="8" type="ORF">WMO25_10020</name>
</gene>
<evidence type="ECO:0000313" key="8">
    <source>
        <dbReference type="EMBL" id="MEQ2365431.1"/>
    </source>
</evidence>
<dbReference type="PANTHER" id="PTHR35330">
    <property type="entry name" value="SIROHEME BIOSYNTHESIS PROTEIN MET8"/>
    <property type="match status" value="1"/>
</dbReference>
<comment type="caution">
    <text evidence="8">The sequence shown here is derived from an EMBL/GenBank/DDBJ whole genome shotgun (WGS) entry which is preliminary data.</text>
</comment>
<accession>A0ABV1B7B5</accession>
<dbReference type="EC" id="1.3.1.76" evidence="2"/>
<dbReference type="Gene3D" id="3.40.50.720">
    <property type="entry name" value="NAD(P)-binding Rossmann-like Domain"/>
    <property type="match status" value="1"/>
</dbReference>
<dbReference type="InterPro" id="IPR028161">
    <property type="entry name" value="Met8-like"/>
</dbReference>
<dbReference type="InterPro" id="IPR006367">
    <property type="entry name" value="Sirohaem_synthase_N"/>
</dbReference>
<evidence type="ECO:0000256" key="4">
    <source>
        <dbReference type="ARBA" id="ARBA00023027"/>
    </source>
</evidence>
<dbReference type="EMBL" id="JBBMEK010000116">
    <property type="protein sequence ID" value="MEQ2365431.1"/>
    <property type="molecule type" value="Genomic_DNA"/>
</dbReference>
<dbReference type="RefSeq" id="WP_349085176.1">
    <property type="nucleotide sequence ID" value="NZ_JBBMEK010000116.1"/>
</dbReference>
<comment type="catalytic activity">
    <reaction evidence="6">
        <text>precorrin-2 + NAD(+) = sirohydrochlorin + NADH + 2 H(+)</text>
        <dbReference type="Rhea" id="RHEA:15613"/>
        <dbReference type="ChEBI" id="CHEBI:15378"/>
        <dbReference type="ChEBI" id="CHEBI:57540"/>
        <dbReference type="ChEBI" id="CHEBI:57945"/>
        <dbReference type="ChEBI" id="CHEBI:58351"/>
        <dbReference type="ChEBI" id="CHEBI:58827"/>
        <dbReference type="EC" id="1.3.1.76"/>
    </reaction>
</comment>
<dbReference type="Gene3D" id="3.30.160.110">
    <property type="entry name" value="Siroheme synthase, domain 2"/>
    <property type="match status" value="1"/>
</dbReference>
<dbReference type="NCBIfam" id="TIGR01470">
    <property type="entry name" value="cysG_Nterm"/>
    <property type="match status" value="1"/>
</dbReference>
<dbReference type="PANTHER" id="PTHR35330:SF1">
    <property type="entry name" value="SIROHEME BIOSYNTHESIS PROTEIN MET8"/>
    <property type="match status" value="1"/>
</dbReference>
<proteinExistence type="predicted"/>
<comment type="pathway">
    <text evidence="1">Porphyrin-containing compound metabolism; siroheme biosynthesis; sirohydrochlorin from precorrin-2: step 1/1.</text>
</comment>
<keyword evidence="4" id="KW-0520">NAD</keyword>
<dbReference type="SUPFAM" id="SSF51735">
    <property type="entry name" value="NAD(P)-binding Rossmann-fold domains"/>
    <property type="match status" value="1"/>
</dbReference>
<reference evidence="8 9" key="1">
    <citation type="submission" date="2024-03" db="EMBL/GenBank/DDBJ databases">
        <title>Human intestinal bacterial collection.</title>
        <authorList>
            <person name="Pauvert C."/>
            <person name="Hitch T.C.A."/>
            <person name="Clavel T."/>
        </authorList>
    </citation>
    <scope>NUCLEOTIDE SEQUENCE [LARGE SCALE GENOMIC DNA]</scope>
    <source>
        <strain evidence="8 9">CLA-AA-H190</strain>
    </source>
</reference>
<dbReference type="SUPFAM" id="SSF75615">
    <property type="entry name" value="Siroheme synthase middle domains-like"/>
    <property type="match status" value="1"/>
</dbReference>
<organism evidence="8 9">
    <name type="scientific">Coprococcus intestinihominis</name>
    <dbReference type="NCBI Taxonomy" id="3133154"/>
    <lineage>
        <taxon>Bacteria</taxon>
        <taxon>Bacillati</taxon>
        <taxon>Bacillota</taxon>
        <taxon>Clostridia</taxon>
        <taxon>Lachnospirales</taxon>
        <taxon>Lachnospiraceae</taxon>
        <taxon>Coprococcus</taxon>
    </lineage>
</organism>
<feature type="compositionally biased region" description="Basic and acidic residues" evidence="7">
    <location>
        <begin position="193"/>
        <end position="209"/>
    </location>
</feature>
<evidence type="ECO:0000313" key="9">
    <source>
        <dbReference type="Proteomes" id="UP001469749"/>
    </source>
</evidence>
<dbReference type="Pfam" id="PF13241">
    <property type="entry name" value="NAD_binding_7"/>
    <property type="match status" value="1"/>
</dbReference>